<dbReference type="PANTHER" id="PTHR31234:SF42">
    <property type="entry name" value="LATE EMBRYOGENESIS ABUNDANT (LEA) HYDROXYPROLINE-RICH GLYCOPROTEIN FAMILY"/>
    <property type="match status" value="1"/>
</dbReference>
<keyword evidence="3 5" id="KW-1133">Transmembrane helix</keyword>
<evidence type="ECO:0000256" key="5">
    <source>
        <dbReference type="SAM" id="Phobius"/>
    </source>
</evidence>
<dbReference type="EMBL" id="JAYKXN010000003">
    <property type="protein sequence ID" value="KAK7301873.1"/>
    <property type="molecule type" value="Genomic_DNA"/>
</dbReference>
<keyword evidence="8" id="KW-1185">Reference proteome</keyword>
<keyword evidence="2 5" id="KW-0812">Transmembrane</keyword>
<dbReference type="GO" id="GO:0005886">
    <property type="term" value="C:plasma membrane"/>
    <property type="evidence" value="ECO:0007669"/>
    <property type="project" value="TreeGrafter"/>
</dbReference>
<feature type="transmembrane region" description="Helical" evidence="5">
    <location>
        <begin position="69"/>
        <end position="98"/>
    </location>
</feature>
<accession>A0AAN9JPY5</accession>
<protein>
    <recommendedName>
        <fullName evidence="6">Late embryogenesis abundant protein LEA-2 subgroup domain-containing protein</fullName>
    </recommendedName>
</protein>
<dbReference type="Pfam" id="PF03168">
    <property type="entry name" value="LEA_2"/>
    <property type="match status" value="1"/>
</dbReference>
<dbReference type="Proteomes" id="UP001359559">
    <property type="component" value="Unassembled WGS sequence"/>
</dbReference>
<proteinExistence type="predicted"/>
<dbReference type="InterPro" id="IPR044839">
    <property type="entry name" value="NDR1-like"/>
</dbReference>
<evidence type="ECO:0000256" key="4">
    <source>
        <dbReference type="ARBA" id="ARBA00023136"/>
    </source>
</evidence>
<evidence type="ECO:0000256" key="3">
    <source>
        <dbReference type="ARBA" id="ARBA00022989"/>
    </source>
</evidence>
<comment type="subcellular location">
    <subcellularLocation>
        <location evidence="1">Membrane</location>
        <topology evidence="1">Single-pass membrane protein</topology>
    </subcellularLocation>
</comment>
<keyword evidence="4 5" id="KW-0472">Membrane</keyword>
<evidence type="ECO:0000259" key="6">
    <source>
        <dbReference type="Pfam" id="PF03168"/>
    </source>
</evidence>
<dbReference type="GO" id="GO:0098542">
    <property type="term" value="P:defense response to other organism"/>
    <property type="evidence" value="ECO:0007669"/>
    <property type="project" value="InterPro"/>
</dbReference>
<name>A0AAN9JPY5_CLITE</name>
<gene>
    <name evidence="7" type="ORF">RJT34_12749</name>
</gene>
<comment type="caution">
    <text evidence="7">The sequence shown here is derived from an EMBL/GenBank/DDBJ whole genome shotgun (WGS) entry which is preliminary data.</text>
</comment>
<organism evidence="7 8">
    <name type="scientific">Clitoria ternatea</name>
    <name type="common">Butterfly pea</name>
    <dbReference type="NCBI Taxonomy" id="43366"/>
    <lineage>
        <taxon>Eukaryota</taxon>
        <taxon>Viridiplantae</taxon>
        <taxon>Streptophyta</taxon>
        <taxon>Embryophyta</taxon>
        <taxon>Tracheophyta</taxon>
        <taxon>Spermatophyta</taxon>
        <taxon>Magnoliopsida</taxon>
        <taxon>eudicotyledons</taxon>
        <taxon>Gunneridae</taxon>
        <taxon>Pentapetalae</taxon>
        <taxon>rosids</taxon>
        <taxon>fabids</taxon>
        <taxon>Fabales</taxon>
        <taxon>Fabaceae</taxon>
        <taxon>Papilionoideae</taxon>
        <taxon>50 kb inversion clade</taxon>
        <taxon>NPAAA clade</taxon>
        <taxon>indigoferoid/millettioid clade</taxon>
        <taxon>Phaseoleae</taxon>
        <taxon>Clitoria</taxon>
    </lineage>
</organism>
<evidence type="ECO:0000256" key="1">
    <source>
        <dbReference type="ARBA" id="ARBA00004167"/>
    </source>
</evidence>
<sequence length="252" mass="28751">MLALPPPPPPLLASRQTKQLSLDQIVISKQPIRQNSQESSSPNHVTTTKSIIRPQPILRQPPFQRTNPIIWFGAVLCLMFSLSLIFFGVATLIIFLAIKPRNPSFDITNANLNAVYFDSPEYFNGDFTLLANISNPNRKIDVRFESLDVELFFSDRIISVQSIQPFTQRRRETRLESLHFISSLVFLPNDLGVNLNKQVQGNRVNYNIRGTFKVRVSMGLFHLSYWLHSRCQIEMTAPPTGVLVARKCITKR</sequence>
<evidence type="ECO:0000313" key="7">
    <source>
        <dbReference type="EMBL" id="KAK7301873.1"/>
    </source>
</evidence>
<dbReference type="PANTHER" id="PTHR31234">
    <property type="entry name" value="LATE EMBRYOGENESIS ABUNDANT (LEA) HYDROXYPROLINE-RICH GLYCOPROTEIN FAMILY"/>
    <property type="match status" value="1"/>
</dbReference>
<feature type="domain" description="Late embryogenesis abundant protein LEA-2 subgroup" evidence="6">
    <location>
        <begin position="132"/>
        <end position="222"/>
    </location>
</feature>
<evidence type="ECO:0000256" key="2">
    <source>
        <dbReference type="ARBA" id="ARBA00022692"/>
    </source>
</evidence>
<reference evidence="7 8" key="1">
    <citation type="submission" date="2024-01" db="EMBL/GenBank/DDBJ databases">
        <title>The genomes of 5 underutilized Papilionoideae crops provide insights into root nodulation and disease resistance.</title>
        <authorList>
            <person name="Yuan L."/>
        </authorList>
    </citation>
    <scope>NUCLEOTIDE SEQUENCE [LARGE SCALE GENOMIC DNA]</scope>
    <source>
        <strain evidence="7">LY-2023</strain>
        <tissue evidence="7">Leaf</tissue>
    </source>
</reference>
<evidence type="ECO:0000313" key="8">
    <source>
        <dbReference type="Proteomes" id="UP001359559"/>
    </source>
</evidence>
<dbReference type="InterPro" id="IPR004864">
    <property type="entry name" value="LEA_2"/>
</dbReference>
<dbReference type="AlphaFoldDB" id="A0AAN9JPY5"/>